<feature type="region of interest" description="Disordered" evidence="2">
    <location>
        <begin position="1184"/>
        <end position="1239"/>
    </location>
</feature>
<feature type="compositionally biased region" description="Low complexity" evidence="2">
    <location>
        <begin position="1557"/>
        <end position="1568"/>
    </location>
</feature>
<feature type="compositionally biased region" description="Basic and acidic residues" evidence="2">
    <location>
        <begin position="451"/>
        <end position="476"/>
    </location>
</feature>
<evidence type="ECO:0000256" key="2">
    <source>
        <dbReference type="SAM" id="MobiDB-lite"/>
    </source>
</evidence>
<feature type="region of interest" description="Disordered" evidence="2">
    <location>
        <begin position="751"/>
        <end position="774"/>
    </location>
</feature>
<dbReference type="Gene3D" id="2.30.29.30">
    <property type="entry name" value="Pleckstrin-homology domain (PH domain)/Phosphotyrosine-binding domain (PTB)"/>
    <property type="match status" value="1"/>
</dbReference>
<evidence type="ECO:0000313" key="4">
    <source>
        <dbReference type="EMBL" id="KAF2150724.1"/>
    </source>
</evidence>
<evidence type="ECO:0000256" key="1">
    <source>
        <dbReference type="SAM" id="Coils"/>
    </source>
</evidence>
<feature type="compositionally biased region" description="Basic and acidic residues" evidence="2">
    <location>
        <begin position="432"/>
        <end position="441"/>
    </location>
</feature>
<dbReference type="InterPro" id="IPR011993">
    <property type="entry name" value="PH-like_dom_sf"/>
</dbReference>
<feature type="coiled-coil region" evidence="1">
    <location>
        <begin position="213"/>
        <end position="342"/>
    </location>
</feature>
<dbReference type="InterPro" id="IPR024774">
    <property type="entry name" value="PH_dom-Mcp5-type"/>
</dbReference>
<protein>
    <recommendedName>
        <fullName evidence="3">PH domain-containing protein</fullName>
    </recommendedName>
</protein>
<dbReference type="OrthoDB" id="2149224at2759"/>
<dbReference type="GO" id="GO:0005543">
    <property type="term" value="F:phospholipid binding"/>
    <property type="evidence" value="ECO:0007669"/>
    <property type="project" value="InterPro"/>
</dbReference>
<feature type="region of interest" description="Disordered" evidence="2">
    <location>
        <begin position="1498"/>
        <end position="1604"/>
    </location>
</feature>
<gene>
    <name evidence="4" type="ORF">K461DRAFT_270131</name>
</gene>
<dbReference type="GO" id="GO:0005938">
    <property type="term" value="C:cell cortex"/>
    <property type="evidence" value="ECO:0007669"/>
    <property type="project" value="InterPro"/>
</dbReference>
<organism evidence="4 5">
    <name type="scientific">Myriangium duriaei CBS 260.36</name>
    <dbReference type="NCBI Taxonomy" id="1168546"/>
    <lineage>
        <taxon>Eukaryota</taxon>
        <taxon>Fungi</taxon>
        <taxon>Dikarya</taxon>
        <taxon>Ascomycota</taxon>
        <taxon>Pezizomycotina</taxon>
        <taxon>Dothideomycetes</taxon>
        <taxon>Dothideomycetidae</taxon>
        <taxon>Myriangiales</taxon>
        <taxon>Myriangiaceae</taxon>
        <taxon>Myriangium</taxon>
    </lineage>
</organism>
<accession>A0A9P4J1J6</accession>
<name>A0A9P4J1J6_9PEZI</name>
<dbReference type="Pfam" id="PF12814">
    <property type="entry name" value="Mcp5_PH"/>
    <property type="match status" value="1"/>
</dbReference>
<feature type="domain" description="PH" evidence="3">
    <location>
        <begin position="1349"/>
        <end position="1461"/>
    </location>
</feature>
<dbReference type="SMART" id="SM00233">
    <property type="entry name" value="PH"/>
    <property type="match status" value="1"/>
</dbReference>
<feature type="compositionally biased region" description="Polar residues" evidence="2">
    <location>
        <begin position="1190"/>
        <end position="1207"/>
    </location>
</feature>
<dbReference type="InterPro" id="IPR053005">
    <property type="entry name" value="Nuclear_Pos-Cytoskel_Interact"/>
</dbReference>
<dbReference type="PROSITE" id="PS50003">
    <property type="entry name" value="PH_DOMAIN"/>
    <property type="match status" value="1"/>
</dbReference>
<evidence type="ECO:0000259" key="3">
    <source>
        <dbReference type="PROSITE" id="PS50003"/>
    </source>
</evidence>
<dbReference type="EMBL" id="ML996089">
    <property type="protein sequence ID" value="KAF2150724.1"/>
    <property type="molecule type" value="Genomic_DNA"/>
</dbReference>
<feature type="region of interest" description="Disordered" evidence="2">
    <location>
        <begin position="581"/>
        <end position="672"/>
    </location>
</feature>
<feature type="compositionally biased region" description="Polar residues" evidence="2">
    <location>
        <begin position="1270"/>
        <end position="1285"/>
    </location>
</feature>
<feature type="region of interest" description="Disordered" evidence="2">
    <location>
        <begin position="537"/>
        <end position="560"/>
    </location>
</feature>
<comment type="caution">
    <text evidence="4">The sequence shown here is derived from an EMBL/GenBank/DDBJ whole genome shotgun (WGS) entry which is preliminary data.</text>
</comment>
<feature type="compositionally biased region" description="Basic and acidic residues" evidence="2">
    <location>
        <begin position="751"/>
        <end position="762"/>
    </location>
</feature>
<feature type="compositionally biased region" description="Acidic residues" evidence="2">
    <location>
        <begin position="655"/>
        <end position="665"/>
    </location>
</feature>
<feature type="region of interest" description="Disordered" evidence="2">
    <location>
        <begin position="1270"/>
        <end position="1306"/>
    </location>
</feature>
<feature type="region of interest" description="Disordered" evidence="2">
    <location>
        <begin position="352"/>
        <end position="386"/>
    </location>
</feature>
<dbReference type="CDD" id="cd13365">
    <property type="entry name" value="PH_PLC_plant-like"/>
    <property type="match status" value="1"/>
</dbReference>
<feature type="region of interest" description="Disordered" evidence="2">
    <location>
        <begin position="1"/>
        <end position="46"/>
    </location>
</feature>
<feature type="region of interest" description="Disordered" evidence="2">
    <location>
        <begin position="1627"/>
        <end position="1656"/>
    </location>
</feature>
<dbReference type="GO" id="GO:0015631">
    <property type="term" value="F:tubulin binding"/>
    <property type="evidence" value="ECO:0007669"/>
    <property type="project" value="TreeGrafter"/>
</dbReference>
<dbReference type="PANTHER" id="PTHR28190:SF1">
    <property type="entry name" value="NUCLEAR MIGRATION PROTEIN NUM1"/>
    <property type="match status" value="1"/>
</dbReference>
<reference evidence="4" key="1">
    <citation type="journal article" date="2020" name="Stud. Mycol.">
        <title>101 Dothideomycetes genomes: a test case for predicting lifestyles and emergence of pathogens.</title>
        <authorList>
            <person name="Haridas S."/>
            <person name="Albert R."/>
            <person name="Binder M."/>
            <person name="Bloem J."/>
            <person name="Labutti K."/>
            <person name="Salamov A."/>
            <person name="Andreopoulos B."/>
            <person name="Baker S."/>
            <person name="Barry K."/>
            <person name="Bills G."/>
            <person name="Bluhm B."/>
            <person name="Cannon C."/>
            <person name="Castanera R."/>
            <person name="Culley D."/>
            <person name="Daum C."/>
            <person name="Ezra D."/>
            <person name="Gonzalez J."/>
            <person name="Henrissat B."/>
            <person name="Kuo A."/>
            <person name="Liang C."/>
            <person name="Lipzen A."/>
            <person name="Lutzoni F."/>
            <person name="Magnuson J."/>
            <person name="Mondo S."/>
            <person name="Nolan M."/>
            <person name="Ohm R."/>
            <person name="Pangilinan J."/>
            <person name="Park H.-J."/>
            <person name="Ramirez L."/>
            <person name="Alfaro M."/>
            <person name="Sun H."/>
            <person name="Tritt A."/>
            <person name="Yoshinaga Y."/>
            <person name="Zwiers L.-H."/>
            <person name="Turgeon B."/>
            <person name="Goodwin S."/>
            <person name="Spatafora J."/>
            <person name="Crous P."/>
            <person name="Grigoriev I."/>
        </authorList>
    </citation>
    <scope>NUCLEOTIDE SEQUENCE</scope>
    <source>
        <strain evidence="4">CBS 260.36</strain>
    </source>
</reference>
<feature type="region of interest" description="Disordered" evidence="2">
    <location>
        <begin position="432"/>
        <end position="489"/>
    </location>
</feature>
<feature type="compositionally biased region" description="Polar residues" evidence="2">
    <location>
        <begin position="618"/>
        <end position="652"/>
    </location>
</feature>
<keyword evidence="5" id="KW-1185">Reference proteome</keyword>
<feature type="region of interest" description="Disordered" evidence="2">
    <location>
        <begin position="132"/>
        <end position="173"/>
    </location>
</feature>
<feature type="compositionally biased region" description="Acidic residues" evidence="2">
    <location>
        <begin position="477"/>
        <end position="488"/>
    </location>
</feature>
<evidence type="ECO:0000313" key="5">
    <source>
        <dbReference type="Proteomes" id="UP000799439"/>
    </source>
</evidence>
<sequence length="1656" mass="181258">MTDSLQPLAAPPTISTDDPFVSTPPHAHPPQPLRHGAFDPDAFTLHSNASPKQARLALEAHLKETDRRIQDASKLGTTLVHQRKELSARLKELKEHKDSDEIGPDLRKKLADLEREYTDVGRETARAVLPRSRLASNEHPDFPQSPAVFSGVSGASPSKVAAPSRKQRNQQANRVHDIEFATEISTSLLAQVRSLQAALVEKDDALKSETFERTHLEEEYTALRARLRHLDDNEQKYKDENWNLETQLQDLTAAMKAAADREQRSTQSLKTTQTEREAILRELEELKQMHGRLTDDTAANKRAHESELHLLRRDLAGQEHERDQLQRKIDELTSQNTELARAISYRMNAEGRGLDNHLGSGDDELTTDREFSEASPPPSPTKRGAAGGILETETLRSSIQHAHRMIQTLKNNIHREKTEKLELKRMLQDARDELESKRGDNRMSALKKRRSELESAKNRKARAEHLGSNRASREEIINDPEWEDDDGQELTRTSTTLRPRKLSIPGAYLMSEESTDAFETANEKDTSTETEAFQTTNEAFDSEDSGQATETEGVVPKAGKRYSSMPASLVANKRASYMSTASTSASEDSDDISTPVSAQPRYKVKSLKSRTSFRESLVSGNNSPAVSATFRNSPAYSHISSNRSTPIGNRQNLGDELEGLSDEDSIMSGTPSRVASLASVASTPGDIKLHAPEQSFAAEPEKPRSAMVDSGMMTEPWEPERTDKESKGVVAAAAGAIGGLVTGAFLGNHHESENANEEREVLAETPTTPKRPVFDHSISRITSNHTEPVEPTVPEHSYATVMSQNTEPIEPPQQAPLPLPSHDYTTVMSQHTEPVEPLQPVPAPIPSHNYATVMSQHTEPIEPPLPAPTPSPSHNYATVMSQHTEPVAPSRPIPAPVPSHSYTSVRSLHTAPIEPPQIPIPAHNYAAVMSQHTEPVEAPQPRPAPVPFHSYTDLLSQHTEPVEAPQPLPIPIPAHNYANISSQHTEPVEIPQPAPAPFPTHGFTTVMSQHTQPVEPAQQPFVPHDYATVMSQNTEPLATPEPEFVDGSQYFAISPIKSQNFEPWSPDRNSMVFPQRTSSKRVGSGIHTGTDAAVIAGGVMADKSFGDHEHPQGQHSEINNRAPFAEISNNAASNQRPGSATSGRYNKTHMLTSDEGTQTMMSSHEMDSIMKNRNVAVNGAGVAFVVPGSGSRNLTNTSSPRRSSEPNVRTDGATVRRPGSAGSVRSKNGTPPPPLPMDHSEKIALAASKAPLGSMGPPLMPASAYRTNQRAPSVQSRTSVNTVQKAGSLKTAPMAGSVRSEMRSPISRRSSVSSFASEVDHRLNPNGAFAYPADLPISTDPRMIAAITQTMIGEYLWKYTRSPLSSTALSSNRHRRFFWVHPYTRTLYWSESDPSTAGKSQLKAKSVAIEAVRVVSDDNAYPPGLHHKSLVVVTPAREIVFTAPTSQRHETWFNALSYLLLRTSAPTADNNTVAAVAVAAAGHDELNDEELAEFNPQFASRSSTRHTARQSNVSVGGSSYASRSQHSYYGEQPTLTPRNARAHGHPVNAYDQGTMQSPRSPSVRSPSVTGRISNMFTSRGRSGSRRSRASTVGAKQSEADEADEARRMIEEQEMRDRMENVRACCDGKHDVGSLSKRGESFRGRSGQGHASVASRV</sequence>
<dbReference type="GO" id="GO:0000226">
    <property type="term" value="P:microtubule cytoskeleton organization"/>
    <property type="evidence" value="ECO:0007669"/>
    <property type="project" value="TreeGrafter"/>
</dbReference>
<proteinExistence type="predicted"/>
<dbReference type="Proteomes" id="UP000799439">
    <property type="component" value="Unassembled WGS sequence"/>
</dbReference>
<dbReference type="GO" id="GO:0005739">
    <property type="term" value="C:mitochondrion"/>
    <property type="evidence" value="ECO:0007669"/>
    <property type="project" value="TreeGrafter"/>
</dbReference>
<keyword evidence="1" id="KW-0175">Coiled coil</keyword>
<feature type="compositionally biased region" description="Polar residues" evidence="2">
    <location>
        <begin position="537"/>
        <end position="550"/>
    </location>
</feature>
<dbReference type="SUPFAM" id="SSF50729">
    <property type="entry name" value="PH domain-like"/>
    <property type="match status" value="1"/>
</dbReference>
<feature type="compositionally biased region" description="Basic and acidic residues" evidence="2">
    <location>
        <begin position="1627"/>
        <end position="1642"/>
    </location>
</feature>
<dbReference type="GO" id="GO:0032065">
    <property type="term" value="P:maintenance of protein location in cell cortex"/>
    <property type="evidence" value="ECO:0007669"/>
    <property type="project" value="InterPro"/>
</dbReference>
<dbReference type="InterPro" id="IPR001849">
    <property type="entry name" value="PH_domain"/>
</dbReference>
<dbReference type="PANTHER" id="PTHR28190">
    <property type="entry name" value="NUCLEAR MIGRATION PROTEIN NUM1"/>
    <property type="match status" value="1"/>
</dbReference>
<feature type="compositionally biased region" description="Polar residues" evidence="2">
    <location>
        <begin position="1509"/>
        <end position="1537"/>
    </location>
</feature>